<comment type="caution">
    <text evidence="6">The sequence shown here is derived from an EMBL/GenBank/DDBJ whole genome shotgun (WGS) entry which is preliminary data.</text>
</comment>
<dbReference type="GO" id="GO:0016765">
    <property type="term" value="F:transferase activity, transferring alkyl or aryl (other than methyl) groups"/>
    <property type="evidence" value="ECO:0007669"/>
    <property type="project" value="InterPro"/>
</dbReference>
<dbReference type="AlphaFoldDB" id="A0A9E4ZN05"/>
<dbReference type="GO" id="GO:0005886">
    <property type="term" value="C:plasma membrane"/>
    <property type="evidence" value="ECO:0007669"/>
    <property type="project" value="UniProtKB-SubCell"/>
</dbReference>
<proteinExistence type="predicted"/>
<feature type="transmembrane region" description="Helical" evidence="5">
    <location>
        <begin position="246"/>
        <end position="266"/>
    </location>
</feature>
<evidence type="ECO:0000256" key="2">
    <source>
        <dbReference type="ARBA" id="ARBA00022692"/>
    </source>
</evidence>
<feature type="transmembrane region" description="Helical" evidence="5">
    <location>
        <begin position="116"/>
        <end position="134"/>
    </location>
</feature>
<evidence type="ECO:0000256" key="3">
    <source>
        <dbReference type="ARBA" id="ARBA00022989"/>
    </source>
</evidence>
<evidence type="ECO:0000313" key="6">
    <source>
        <dbReference type="EMBL" id="MCT8337360.1"/>
    </source>
</evidence>
<sequence>MFGFSNRATLIQPTLEIVFQIFVYSSLYLSVAGMAMVYISCLLHDLPFDPVAATILMLVVFAVYNLNRKTDEDEDAINHAERYAFTKEYETVLFHSAIGAYVIALCLAAFQGFDSLLVTTIPLVAGIVYSVPLFPPGFGFRRLKEVPLMKSLVVAFSWAAPPALLPACHAGLPAGAATCIAGIFFFFPVFINTVVFDIRDVEGDLASGIKTLPTILGPQRTLLLLTAMNVIIGTTLVLAGGLLPGIYPVLLLATGIGYVQGYLLCFHRLVEEKLLFELLADGQFILLAAFLYLLTLVVPHLPA</sequence>
<feature type="transmembrane region" description="Helical" evidence="5">
    <location>
        <begin position="278"/>
        <end position="298"/>
    </location>
</feature>
<feature type="transmembrane region" description="Helical" evidence="5">
    <location>
        <begin position="222"/>
        <end position="240"/>
    </location>
</feature>
<evidence type="ECO:0000256" key="5">
    <source>
        <dbReference type="SAM" id="Phobius"/>
    </source>
</evidence>
<feature type="transmembrane region" description="Helical" evidence="5">
    <location>
        <begin position="51"/>
        <end position="67"/>
    </location>
</feature>
<dbReference type="InterPro" id="IPR000537">
    <property type="entry name" value="UbiA_prenyltransferase"/>
</dbReference>
<organism evidence="6 7">
    <name type="scientific">Methanoculleus formosensis</name>
    <dbReference type="NCBI Taxonomy" id="2590886"/>
    <lineage>
        <taxon>Archaea</taxon>
        <taxon>Methanobacteriati</taxon>
        <taxon>Methanobacteriota</taxon>
        <taxon>Stenosarchaea group</taxon>
        <taxon>Methanomicrobia</taxon>
        <taxon>Methanomicrobiales</taxon>
        <taxon>Methanomicrobiaceae</taxon>
        <taxon>Methanoculleus</taxon>
    </lineage>
</organism>
<evidence type="ECO:0008006" key="8">
    <source>
        <dbReference type="Google" id="ProtNLM"/>
    </source>
</evidence>
<keyword evidence="7" id="KW-1185">Reference proteome</keyword>
<comment type="subcellular location">
    <subcellularLocation>
        <location evidence="1">Cell membrane</location>
        <topology evidence="1">Multi-pass membrane protein</topology>
    </subcellularLocation>
</comment>
<keyword evidence="2 5" id="KW-0812">Transmembrane</keyword>
<feature type="transmembrane region" description="Helical" evidence="5">
    <location>
        <begin position="92"/>
        <end position="110"/>
    </location>
</feature>
<evidence type="ECO:0000313" key="7">
    <source>
        <dbReference type="Proteomes" id="UP001065682"/>
    </source>
</evidence>
<dbReference type="Gene3D" id="1.20.120.1780">
    <property type="entry name" value="UbiA prenyltransferase"/>
    <property type="match status" value="1"/>
</dbReference>
<feature type="transmembrane region" description="Helical" evidence="5">
    <location>
        <begin position="146"/>
        <end position="164"/>
    </location>
</feature>
<evidence type="ECO:0000256" key="4">
    <source>
        <dbReference type="ARBA" id="ARBA00023136"/>
    </source>
</evidence>
<reference evidence="6" key="1">
    <citation type="submission" date="2019-06" db="EMBL/GenBank/DDBJ databases">
        <title>Methanoculleus strain from Tamsui River, Taipei, Taiwan.</title>
        <authorList>
            <person name="You Y.-T."/>
            <person name="Chen S.-C."/>
            <person name="Lai S.-J."/>
            <person name="Lee Y.-C."/>
            <person name="Lai M.-C."/>
        </authorList>
    </citation>
    <scope>NUCLEOTIDE SEQUENCE</scope>
    <source>
        <strain evidence="6">Afa-1</strain>
    </source>
</reference>
<keyword evidence="4 5" id="KW-0472">Membrane</keyword>
<feature type="transmembrane region" description="Helical" evidence="5">
    <location>
        <begin position="170"/>
        <end position="191"/>
    </location>
</feature>
<gene>
    <name evidence="6" type="ORF">FKB36_07595</name>
</gene>
<dbReference type="CDD" id="cd13967">
    <property type="entry name" value="PT_UbiA_5"/>
    <property type="match status" value="1"/>
</dbReference>
<dbReference type="Proteomes" id="UP001065682">
    <property type="component" value="Unassembled WGS sequence"/>
</dbReference>
<name>A0A9E4ZN05_9EURY</name>
<dbReference type="EMBL" id="VHLL01000003">
    <property type="protein sequence ID" value="MCT8337360.1"/>
    <property type="molecule type" value="Genomic_DNA"/>
</dbReference>
<dbReference type="Pfam" id="PF01040">
    <property type="entry name" value="UbiA"/>
    <property type="match status" value="1"/>
</dbReference>
<feature type="transmembrane region" description="Helical" evidence="5">
    <location>
        <begin position="21"/>
        <end position="39"/>
    </location>
</feature>
<keyword evidence="3 5" id="KW-1133">Transmembrane helix</keyword>
<protein>
    <recommendedName>
        <fullName evidence="8">Prenyltransferase</fullName>
    </recommendedName>
</protein>
<evidence type="ECO:0000256" key="1">
    <source>
        <dbReference type="ARBA" id="ARBA00004651"/>
    </source>
</evidence>
<accession>A0A9E4ZN05</accession>